<evidence type="ECO:0000256" key="1">
    <source>
        <dbReference type="SAM" id="MobiDB-lite"/>
    </source>
</evidence>
<gene>
    <name evidence="2" type="ORF">VP1G_10214</name>
</gene>
<evidence type="ECO:0000313" key="2">
    <source>
        <dbReference type="EMBL" id="KUI63094.1"/>
    </source>
</evidence>
<keyword evidence="3" id="KW-1185">Reference proteome</keyword>
<feature type="compositionally biased region" description="Basic and acidic residues" evidence="1">
    <location>
        <begin position="179"/>
        <end position="194"/>
    </location>
</feature>
<protein>
    <submittedName>
        <fullName evidence="2">Uncharacterized protein</fullName>
    </submittedName>
</protein>
<feature type="compositionally biased region" description="Polar residues" evidence="1">
    <location>
        <begin position="346"/>
        <end position="355"/>
    </location>
</feature>
<dbReference type="Proteomes" id="UP000078576">
    <property type="component" value="Unassembled WGS sequence"/>
</dbReference>
<proteinExistence type="predicted"/>
<accession>A0A194VGU9</accession>
<feature type="compositionally biased region" description="Low complexity" evidence="1">
    <location>
        <begin position="335"/>
        <end position="345"/>
    </location>
</feature>
<sequence length="355" mass="38870">MVFPFCTSKRRAPKKGKDADRQDPKQPHEQARAPLNWSPTPRGQAATERLLTGDTNAASDLKTIIAGAEQVSRQAPRFNLNVRATEEWLQGNPQAIEDLVEEQKQAEIRVKKAATSQQWLGFNLMRNTSLFGELFENVCRNWSGDSFTEVKDNGCHGHWQLHYCSGDGGCKNAQSQAVKDSERRAEEPVSKEEGEAGETDDEDDEEFPFNDHFPDEEHYQHALHEVTAFAVKPSQAKTVTISARTATLSRKRGQNPLRKPSGAGSSEDAPSERWSTQARTGSPGSLLDNNGEEAPVENDVSRVPGARQSVRLSMIAGPLSGPPAGPLPPSPPASWPLRSSWPLPSTVQDTSCGVL</sequence>
<feature type="compositionally biased region" description="Polar residues" evidence="1">
    <location>
        <begin position="273"/>
        <end position="283"/>
    </location>
</feature>
<feature type="compositionally biased region" description="Basic and acidic residues" evidence="1">
    <location>
        <begin position="15"/>
        <end position="31"/>
    </location>
</feature>
<reference evidence="3" key="1">
    <citation type="submission" date="2014-12" db="EMBL/GenBank/DDBJ databases">
        <title>Genome Sequence of Valsa Canker Pathogens Uncovers a Specific Adaption of Colonization on Woody Bark.</title>
        <authorList>
            <person name="Yin Z."/>
            <person name="Liu H."/>
            <person name="Gao X."/>
            <person name="Li Z."/>
            <person name="Song N."/>
            <person name="Ke X."/>
            <person name="Dai Q."/>
            <person name="Wu Y."/>
            <person name="Sun Y."/>
            <person name="Xu J.-R."/>
            <person name="Kang Z.K."/>
            <person name="Wang L."/>
            <person name="Huang L."/>
        </authorList>
    </citation>
    <scope>NUCLEOTIDE SEQUENCE [LARGE SCALE GENOMIC DNA]</scope>
    <source>
        <strain evidence="3">SXYL134</strain>
    </source>
</reference>
<evidence type="ECO:0000313" key="3">
    <source>
        <dbReference type="Proteomes" id="UP000078576"/>
    </source>
</evidence>
<dbReference type="EMBL" id="KN714858">
    <property type="protein sequence ID" value="KUI63094.1"/>
    <property type="molecule type" value="Genomic_DNA"/>
</dbReference>
<feature type="compositionally biased region" description="Pro residues" evidence="1">
    <location>
        <begin position="320"/>
        <end position="334"/>
    </location>
</feature>
<dbReference type="OrthoDB" id="5234736at2759"/>
<organism evidence="2 3">
    <name type="scientific">Cytospora mali</name>
    <name type="common">Apple Valsa canker fungus</name>
    <name type="synonym">Valsa mali</name>
    <dbReference type="NCBI Taxonomy" id="578113"/>
    <lineage>
        <taxon>Eukaryota</taxon>
        <taxon>Fungi</taxon>
        <taxon>Dikarya</taxon>
        <taxon>Ascomycota</taxon>
        <taxon>Pezizomycotina</taxon>
        <taxon>Sordariomycetes</taxon>
        <taxon>Sordariomycetidae</taxon>
        <taxon>Diaporthales</taxon>
        <taxon>Cytosporaceae</taxon>
        <taxon>Cytospora</taxon>
    </lineage>
</organism>
<dbReference type="AlphaFoldDB" id="A0A194VGU9"/>
<feature type="region of interest" description="Disordered" evidence="1">
    <location>
        <begin position="1"/>
        <end position="43"/>
    </location>
</feature>
<feature type="region of interest" description="Disordered" evidence="1">
    <location>
        <begin position="172"/>
        <end position="213"/>
    </location>
</feature>
<name>A0A194VGU9_CYTMA</name>
<feature type="region of interest" description="Disordered" evidence="1">
    <location>
        <begin position="241"/>
        <end position="355"/>
    </location>
</feature>
<feature type="compositionally biased region" description="Acidic residues" evidence="1">
    <location>
        <begin position="195"/>
        <end position="208"/>
    </location>
</feature>